<dbReference type="EMBL" id="QANS01000006">
    <property type="protein sequence ID" value="PTU30403.1"/>
    <property type="molecule type" value="Genomic_DNA"/>
</dbReference>
<keyword evidence="3" id="KW-1185">Reference proteome</keyword>
<gene>
    <name evidence="2" type="ORF">CJD38_15155</name>
</gene>
<evidence type="ECO:0000259" key="1">
    <source>
        <dbReference type="Pfam" id="PF06742"/>
    </source>
</evidence>
<reference evidence="2 3" key="1">
    <citation type="submission" date="2018-04" db="EMBL/GenBank/DDBJ databases">
        <title>Novel species isolated from glacier.</title>
        <authorList>
            <person name="Liu Q."/>
            <person name="Xin Y.-H."/>
        </authorList>
    </citation>
    <scope>NUCLEOTIDE SEQUENCE [LARGE SCALE GENOMIC DNA]</scope>
    <source>
        <strain evidence="2 3">GT1R17</strain>
    </source>
</reference>
<accession>A0A2T5MCV3</accession>
<dbReference type="InterPro" id="IPR010621">
    <property type="entry name" value="DUF1214"/>
</dbReference>
<organism evidence="2 3">
    <name type="scientific">Stenotrophobium rhamnosiphilum</name>
    <dbReference type="NCBI Taxonomy" id="2029166"/>
    <lineage>
        <taxon>Bacteria</taxon>
        <taxon>Pseudomonadati</taxon>
        <taxon>Pseudomonadota</taxon>
        <taxon>Gammaproteobacteria</taxon>
        <taxon>Nevskiales</taxon>
        <taxon>Nevskiaceae</taxon>
        <taxon>Stenotrophobium</taxon>
    </lineage>
</organism>
<dbReference type="Gene3D" id="2.60.120.1600">
    <property type="match status" value="1"/>
</dbReference>
<name>A0A2T5MCV3_9GAMM</name>
<evidence type="ECO:0000313" key="2">
    <source>
        <dbReference type="EMBL" id="PTU30403.1"/>
    </source>
</evidence>
<dbReference type="SUPFAM" id="SSF160935">
    <property type="entry name" value="VPA0735-like"/>
    <property type="match status" value="1"/>
</dbReference>
<proteinExistence type="predicted"/>
<dbReference type="AlphaFoldDB" id="A0A2T5MCV3"/>
<dbReference type="OrthoDB" id="7053758at2"/>
<comment type="caution">
    <text evidence="2">The sequence shown here is derived from an EMBL/GenBank/DDBJ whole genome shotgun (WGS) entry which is preliminary data.</text>
</comment>
<dbReference type="Pfam" id="PF06742">
    <property type="entry name" value="DUF1214"/>
    <property type="match status" value="1"/>
</dbReference>
<feature type="domain" description="DUF1214" evidence="1">
    <location>
        <begin position="270"/>
        <end position="348"/>
    </location>
</feature>
<evidence type="ECO:0000313" key="3">
    <source>
        <dbReference type="Proteomes" id="UP000244248"/>
    </source>
</evidence>
<protein>
    <recommendedName>
        <fullName evidence="1">DUF1214 domain-containing protein</fullName>
    </recommendedName>
</protein>
<dbReference type="Proteomes" id="UP000244248">
    <property type="component" value="Unassembled WGS sequence"/>
</dbReference>
<sequence>MVMAAKDDVISGKAWDDFCDALKHAGNQILRPEAPSDELSRAEGYRYLTRLLRIGLEMHLEFSDPDFPGFFLPSHETGKIGADNPDNLYYFAKINGANDYVIRGTRGTVFYLSIGTQKGGYETNGKMEQTGFIDAANIKMDAEGRFELILSQKEQPGNWVRLEPGSNAVIVRQTFLDRKTERPSQLKIERVGSDAAPKPLTAERLQASLGNVAKFVEGTATVFANWAQSYLPHPNEIPPANQAVCQAAGGDPNIFYYHSYWQLAEDEAMVVHIPRIPECRYWNLQINNWWMESLDYRYHRICHNQNSTQLDADGGVTLVLSHKNPGVANWLETAGHDRGTLCFRWVGAKEHVHPQTRVVKLNSLIEEKRA</sequence>